<dbReference type="Pfam" id="PF00975">
    <property type="entry name" value="Thioesterase"/>
    <property type="match status" value="1"/>
</dbReference>
<feature type="domain" description="Thioesterase" evidence="2">
    <location>
        <begin position="25"/>
        <end position="240"/>
    </location>
</feature>
<protein>
    <submittedName>
        <fullName evidence="3">Pyochelin biosynthetic protein PchC</fullName>
    </submittedName>
</protein>
<dbReference type="InterPro" id="IPR001031">
    <property type="entry name" value="Thioesterase"/>
</dbReference>
<dbReference type="Gene3D" id="3.40.50.1820">
    <property type="entry name" value="alpha/beta hydrolase"/>
    <property type="match status" value="1"/>
</dbReference>
<organism evidence="3 4">
    <name type="scientific">Providencia burhodogranariea DSM 19968</name>
    <dbReference type="NCBI Taxonomy" id="1141662"/>
    <lineage>
        <taxon>Bacteria</taxon>
        <taxon>Pseudomonadati</taxon>
        <taxon>Pseudomonadota</taxon>
        <taxon>Gammaproteobacteria</taxon>
        <taxon>Enterobacterales</taxon>
        <taxon>Morganellaceae</taxon>
        <taxon>Providencia</taxon>
    </lineage>
</organism>
<gene>
    <name evidence="3" type="ORF">OOA_19274</name>
</gene>
<dbReference type="STRING" id="1141662.OOA_19274"/>
<sequence>MKPLISYNRTVMRFSQYGVEPVEKQLVVFPHAGGSAAFYQPWRERLSAKCDLLVVQYPNREERHGEEPWQGAEEAITACSHGLREVLGIAPITFFGHSMGALLALQVAMTLWDSRFSCRRLVLSSQRVPAELLMLQQYASCQQLLDRILSYSEDTGIMHLDDLTRQIVAGHILQDLTLLGQLAELPVADIPLRIIGGEDDPLVGETEREGWSALVTECQQSSWPGGHFYFQQDLDAFLSELLQ</sequence>
<reference evidence="3 4" key="1">
    <citation type="journal article" date="2012" name="BMC Genomics">
        <title>Comparative genomics of bacteria in the genus Providencia isolated from wild Drosophila melanogaster.</title>
        <authorList>
            <person name="Galac M.R."/>
            <person name="Lazzaro B.P."/>
        </authorList>
    </citation>
    <scope>NUCLEOTIDE SEQUENCE [LARGE SCALE GENOMIC DNA]</scope>
    <source>
        <strain evidence="3 4">DSM 19968</strain>
    </source>
</reference>
<dbReference type="HOGENOM" id="CLU_070456_1_2_6"/>
<evidence type="ECO:0000256" key="1">
    <source>
        <dbReference type="ARBA" id="ARBA00007169"/>
    </source>
</evidence>
<evidence type="ECO:0000313" key="4">
    <source>
        <dbReference type="Proteomes" id="UP000009336"/>
    </source>
</evidence>
<dbReference type="Proteomes" id="UP000009336">
    <property type="component" value="Unassembled WGS sequence"/>
</dbReference>
<dbReference type="PATRIC" id="fig|1141662.3.peg.3915"/>
<dbReference type="InterPro" id="IPR012223">
    <property type="entry name" value="TEII"/>
</dbReference>
<dbReference type="PANTHER" id="PTHR11487:SF0">
    <property type="entry name" value="S-ACYL FATTY ACID SYNTHASE THIOESTERASE, MEDIUM CHAIN"/>
    <property type="match status" value="1"/>
</dbReference>
<proteinExistence type="inferred from homology"/>
<dbReference type="EMBL" id="AKKL01000054">
    <property type="protein sequence ID" value="EKT53046.1"/>
    <property type="molecule type" value="Genomic_DNA"/>
</dbReference>
<dbReference type="AlphaFoldDB" id="K8VZR6"/>
<dbReference type="OrthoDB" id="8480037at2"/>
<name>K8VZR6_9GAMM</name>
<dbReference type="SUPFAM" id="SSF53474">
    <property type="entry name" value="alpha/beta-Hydrolases"/>
    <property type="match status" value="1"/>
</dbReference>
<dbReference type="RefSeq" id="WP_008913819.1">
    <property type="nucleotide sequence ID" value="NZ_KB233227.1"/>
</dbReference>
<dbReference type="InterPro" id="IPR029058">
    <property type="entry name" value="AB_hydrolase_fold"/>
</dbReference>
<keyword evidence="4" id="KW-1185">Reference proteome</keyword>
<evidence type="ECO:0000313" key="3">
    <source>
        <dbReference type="EMBL" id="EKT53046.1"/>
    </source>
</evidence>
<comment type="similarity">
    <text evidence="1">Belongs to the thioesterase family.</text>
</comment>
<accession>K8VZR6</accession>
<dbReference type="GO" id="GO:0008610">
    <property type="term" value="P:lipid biosynthetic process"/>
    <property type="evidence" value="ECO:0007669"/>
    <property type="project" value="TreeGrafter"/>
</dbReference>
<dbReference type="eggNOG" id="COG3208">
    <property type="taxonomic scope" value="Bacteria"/>
</dbReference>
<comment type="caution">
    <text evidence="3">The sequence shown here is derived from an EMBL/GenBank/DDBJ whole genome shotgun (WGS) entry which is preliminary data.</text>
</comment>
<dbReference type="PANTHER" id="PTHR11487">
    <property type="entry name" value="THIOESTERASE"/>
    <property type="match status" value="1"/>
</dbReference>
<evidence type="ECO:0000259" key="2">
    <source>
        <dbReference type="Pfam" id="PF00975"/>
    </source>
</evidence>